<accession>A0A7S3MM26</accession>
<sequence length="115" mass="12337">MRHFWQEATPQSLVELDVLGTPADRAEGRATILHIADSDADTTSALIANDRASHTSAEACNSVRLARKRVLRAVILGGVDRQPTCNSRADDLLLGAHALGGADLRRVQLEDRVAG</sequence>
<dbReference type="EMBL" id="HBIE01016623">
    <property type="protein sequence ID" value="CAE0310237.1"/>
    <property type="molecule type" value="Transcribed_RNA"/>
</dbReference>
<proteinExistence type="predicted"/>
<protein>
    <submittedName>
        <fullName evidence="1">Uncharacterized protein</fullName>
    </submittedName>
</protein>
<dbReference type="AlphaFoldDB" id="A0A7S3MM26"/>
<gene>
    <name evidence="1" type="ORF">FEHR0123_LOCUS5153</name>
</gene>
<organism evidence="1">
    <name type="scientific">Favella ehrenbergii</name>
    <dbReference type="NCBI Taxonomy" id="182087"/>
    <lineage>
        <taxon>Eukaryota</taxon>
        <taxon>Sar</taxon>
        <taxon>Alveolata</taxon>
        <taxon>Ciliophora</taxon>
        <taxon>Intramacronucleata</taxon>
        <taxon>Spirotrichea</taxon>
        <taxon>Choreotrichia</taxon>
        <taxon>Tintinnida</taxon>
        <taxon>Xystonellidae</taxon>
        <taxon>Favella</taxon>
    </lineage>
</organism>
<name>A0A7S3MM26_9SPIT</name>
<evidence type="ECO:0000313" key="1">
    <source>
        <dbReference type="EMBL" id="CAE0310237.1"/>
    </source>
</evidence>
<reference evidence="1" key="1">
    <citation type="submission" date="2021-01" db="EMBL/GenBank/DDBJ databases">
        <authorList>
            <person name="Corre E."/>
            <person name="Pelletier E."/>
            <person name="Niang G."/>
            <person name="Scheremetjew M."/>
            <person name="Finn R."/>
            <person name="Kale V."/>
            <person name="Holt S."/>
            <person name="Cochrane G."/>
            <person name="Meng A."/>
            <person name="Brown T."/>
            <person name="Cohen L."/>
        </authorList>
    </citation>
    <scope>NUCLEOTIDE SEQUENCE</scope>
    <source>
        <strain evidence="1">Fehren 1</strain>
    </source>
</reference>